<feature type="domain" description="SHSP" evidence="6">
    <location>
        <begin position="64"/>
        <end position="177"/>
    </location>
</feature>
<evidence type="ECO:0000256" key="1">
    <source>
        <dbReference type="ARBA" id="ARBA00023016"/>
    </source>
</evidence>
<dbReference type="PROSITE" id="PS01031">
    <property type="entry name" value="SHSP"/>
    <property type="match status" value="1"/>
</dbReference>
<evidence type="ECO:0000313" key="8">
    <source>
        <dbReference type="Proteomes" id="UP001153069"/>
    </source>
</evidence>
<feature type="region of interest" description="Disordered" evidence="4">
    <location>
        <begin position="171"/>
        <end position="261"/>
    </location>
</feature>
<comment type="caution">
    <text evidence="7">The sequence shown here is derived from an EMBL/GenBank/DDBJ whole genome shotgun (WGS) entry which is preliminary data.</text>
</comment>
<feature type="chain" id="PRO_5040226027" evidence="5">
    <location>
        <begin position="23"/>
        <end position="261"/>
    </location>
</feature>
<dbReference type="SUPFAM" id="SSF49764">
    <property type="entry name" value="HSP20-like chaperones"/>
    <property type="match status" value="1"/>
</dbReference>
<feature type="compositionally biased region" description="Low complexity" evidence="4">
    <location>
        <begin position="211"/>
        <end position="224"/>
    </location>
</feature>
<dbReference type="InterPro" id="IPR008978">
    <property type="entry name" value="HSP20-like_chaperone"/>
</dbReference>
<keyword evidence="8" id="KW-1185">Reference proteome</keyword>
<evidence type="ECO:0000256" key="2">
    <source>
        <dbReference type="PROSITE-ProRule" id="PRU00285"/>
    </source>
</evidence>
<evidence type="ECO:0000256" key="3">
    <source>
        <dbReference type="RuleBase" id="RU003616"/>
    </source>
</evidence>
<dbReference type="OrthoDB" id="1431247at2759"/>
<dbReference type="Gene3D" id="2.60.40.790">
    <property type="match status" value="1"/>
</dbReference>
<protein>
    <submittedName>
        <fullName evidence="7">Heat shock protein</fullName>
    </submittedName>
</protein>
<dbReference type="PANTHER" id="PTHR11527">
    <property type="entry name" value="HEAT-SHOCK PROTEIN 20 FAMILY MEMBER"/>
    <property type="match status" value="1"/>
</dbReference>
<dbReference type="CDD" id="cd06464">
    <property type="entry name" value="ACD_sHsps-like"/>
    <property type="match status" value="1"/>
</dbReference>
<dbReference type="InterPro" id="IPR031107">
    <property type="entry name" value="Small_HSP"/>
</dbReference>
<name>A0A9N8F1A7_9STRA</name>
<evidence type="ECO:0000256" key="4">
    <source>
        <dbReference type="SAM" id="MobiDB-lite"/>
    </source>
</evidence>
<reference evidence="7" key="1">
    <citation type="submission" date="2020-06" db="EMBL/GenBank/DDBJ databases">
        <authorList>
            <consortium name="Plant Systems Biology data submission"/>
        </authorList>
    </citation>
    <scope>NUCLEOTIDE SEQUENCE</scope>
    <source>
        <strain evidence="7">D6</strain>
    </source>
</reference>
<dbReference type="Proteomes" id="UP001153069">
    <property type="component" value="Unassembled WGS sequence"/>
</dbReference>
<dbReference type="AlphaFoldDB" id="A0A9N8F1A7"/>
<feature type="compositionally biased region" description="Basic and acidic residues" evidence="4">
    <location>
        <begin position="193"/>
        <end position="209"/>
    </location>
</feature>
<organism evidence="7 8">
    <name type="scientific">Seminavis robusta</name>
    <dbReference type="NCBI Taxonomy" id="568900"/>
    <lineage>
        <taxon>Eukaryota</taxon>
        <taxon>Sar</taxon>
        <taxon>Stramenopiles</taxon>
        <taxon>Ochrophyta</taxon>
        <taxon>Bacillariophyta</taxon>
        <taxon>Bacillariophyceae</taxon>
        <taxon>Bacillariophycidae</taxon>
        <taxon>Naviculales</taxon>
        <taxon>Naviculaceae</taxon>
        <taxon>Seminavis</taxon>
    </lineage>
</organism>
<sequence>MNLAAAYLSLLTFGLFIKSVEGYDLISFPLSFDPPSDLISTAEDILDIFRSHENAIQHAVFRGAAPFFSQSSTEQFINTEDQFKVVLDVGGMTTDNVAVSFDESKRILTISGHRQSESSSNSYFYSDSHFSRSFSVDPFVQVDQMKASVDNGVLTVWAPKDADRMHHAVRSIPIQAANPPMMTLPATQEDDEPSKKNDDPFHVKERVEKAQLNYNQQQQQANNQKEQDPAPNSDEESPLETLLDEERSQAYKTSELRRRRQ</sequence>
<gene>
    <name evidence="7" type="ORF">SEMRO_2252_G320850.1</name>
</gene>
<evidence type="ECO:0000313" key="7">
    <source>
        <dbReference type="EMBL" id="CAB9528545.1"/>
    </source>
</evidence>
<accession>A0A9N8F1A7</accession>
<keyword evidence="5" id="KW-0732">Signal</keyword>
<dbReference type="EMBL" id="CAICTM010002250">
    <property type="protein sequence ID" value="CAB9528545.1"/>
    <property type="molecule type" value="Genomic_DNA"/>
</dbReference>
<dbReference type="Pfam" id="PF00011">
    <property type="entry name" value="HSP20"/>
    <property type="match status" value="1"/>
</dbReference>
<evidence type="ECO:0000256" key="5">
    <source>
        <dbReference type="SAM" id="SignalP"/>
    </source>
</evidence>
<keyword evidence="1 7" id="KW-0346">Stress response</keyword>
<comment type="similarity">
    <text evidence="2 3">Belongs to the small heat shock protein (HSP20) family.</text>
</comment>
<evidence type="ECO:0000259" key="6">
    <source>
        <dbReference type="PROSITE" id="PS01031"/>
    </source>
</evidence>
<feature type="signal peptide" evidence="5">
    <location>
        <begin position="1"/>
        <end position="22"/>
    </location>
</feature>
<dbReference type="InterPro" id="IPR002068">
    <property type="entry name" value="A-crystallin/Hsp20_dom"/>
</dbReference>
<proteinExistence type="inferred from homology"/>